<dbReference type="SUPFAM" id="SSF49899">
    <property type="entry name" value="Concanavalin A-like lectins/glucanases"/>
    <property type="match status" value="1"/>
</dbReference>
<dbReference type="InterPro" id="IPR043136">
    <property type="entry name" value="B30.2/SPRY_sf"/>
</dbReference>
<keyword evidence="1" id="KW-0479">Metal-binding</keyword>
<dbReference type="Proteomes" id="UP000886611">
    <property type="component" value="Unassembled WGS sequence"/>
</dbReference>
<dbReference type="AlphaFoldDB" id="A0A8X7X7Q5"/>
<dbReference type="PANTHER" id="PTHR24099:SF16">
    <property type="entry name" value="E3 UBIQUITIN-PROTEIN LIGASE MIDLINE-1-LIKE ISOFORM X1"/>
    <property type="match status" value="1"/>
</dbReference>
<sequence length="401" mass="44578">MHEGEEYAGELSCSCCQQYFDMLRLLPCSHSLCEPCLLKLSAASRLQCHRRPWTCCIFCPSCHVNVELPCLSYTGILNTLPVNYSVKVEAEQCSAAEENSNHRLVCKSGFELLEEVNLLSLEDSRQKRTMIVDQKPLQEAMAAQEQPSNFGKETTQTEAHTSSSPSARLTNGLSFRLDLSTVPPSLQISPSGLTLTHIDNTEPTSTSRRHQKSTELKASGSAELSSCTLWVLADISIAKGLCYWEVDVYNSVSYRIGVCTKDRQHSWWLQREGIHFVALYDGDKEEIKSIPPCMKTLGVCLNHTGGTLSFHNTLEQEHLVTLPTNFGAAVTPAIALCHGKLIIHCGIPVPDYIFTDCQSPYREVQGAGKRWRKDVPFQPVISLIQRFEELATIDSDCAFGS</sequence>
<evidence type="ECO:0000259" key="6">
    <source>
        <dbReference type="PROSITE" id="PS50089"/>
    </source>
</evidence>
<feature type="region of interest" description="Disordered" evidence="5">
    <location>
        <begin position="191"/>
        <end position="213"/>
    </location>
</feature>
<feature type="region of interest" description="Disordered" evidence="5">
    <location>
        <begin position="140"/>
        <end position="168"/>
    </location>
</feature>
<feature type="domain" description="RING-type" evidence="6">
    <location>
        <begin position="13"/>
        <end position="63"/>
    </location>
</feature>
<dbReference type="InterPro" id="IPR013083">
    <property type="entry name" value="Znf_RING/FYVE/PHD"/>
</dbReference>
<organism evidence="7 8">
    <name type="scientific">Polypterus senegalus</name>
    <name type="common">Senegal bichir</name>
    <dbReference type="NCBI Taxonomy" id="55291"/>
    <lineage>
        <taxon>Eukaryota</taxon>
        <taxon>Metazoa</taxon>
        <taxon>Chordata</taxon>
        <taxon>Craniata</taxon>
        <taxon>Vertebrata</taxon>
        <taxon>Euteleostomi</taxon>
        <taxon>Actinopterygii</taxon>
        <taxon>Polypteriformes</taxon>
        <taxon>Polypteridae</taxon>
        <taxon>Polypterus</taxon>
    </lineage>
</organism>
<dbReference type="PANTHER" id="PTHR24099">
    <property type="entry name" value="E3 UBIQUITIN-PROTEIN LIGASE TRIM36-RELATED"/>
    <property type="match status" value="1"/>
</dbReference>
<keyword evidence="8" id="KW-1185">Reference proteome</keyword>
<dbReference type="InterPro" id="IPR050617">
    <property type="entry name" value="E3_ligase_FN3/SPRY"/>
</dbReference>
<keyword evidence="2 4" id="KW-0863">Zinc-finger</keyword>
<dbReference type="EMBL" id="JAATIS010004040">
    <property type="protein sequence ID" value="KAG2462803.1"/>
    <property type="molecule type" value="Genomic_DNA"/>
</dbReference>
<dbReference type="Gene3D" id="3.30.40.10">
    <property type="entry name" value="Zinc/RING finger domain, C3HC4 (zinc finger)"/>
    <property type="match status" value="1"/>
</dbReference>
<feature type="compositionally biased region" description="Polar residues" evidence="5">
    <location>
        <begin position="145"/>
        <end position="168"/>
    </location>
</feature>
<dbReference type="GO" id="GO:0016874">
    <property type="term" value="F:ligase activity"/>
    <property type="evidence" value="ECO:0007669"/>
    <property type="project" value="UniProtKB-KW"/>
</dbReference>
<keyword evidence="3" id="KW-0862">Zinc</keyword>
<name>A0A8X7X7Q5_POLSE</name>
<reference evidence="7 8" key="1">
    <citation type="journal article" date="2021" name="Cell">
        <title>Tracing the genetic footprints of vertebrate landing in non-teleost ray-finned fishes.</title>
        <authorList>
            <person name="Bi X."/>
            <person name="Wang K."/>
            <person name="Yang L."/>
            <person name="Pan H."/>
            <person name="Jiang H."/>
            <person name="Wei Q."/>
            <person name="Fang M."/>
            <person name="Yu H."/>
            <person name="Zhu C."/>
            <person name="Cai Y."/>
            <person name="He Y."/>
            <person name="Gan X."/>
            <person name="Zeng H."/>
            <person name="Yu D."/>
            <person name="Zhu Y."/>
            <person name="Jiang H."/>
            <person name="Qiu Q."/>
            <person name="Yang H."/>
            <person name="Zhang Y.E."/>
            <person name="Wang W."/>
            <person name="Zhu M."/>
            <person name="He S."/>
            <person name="Zhang G."/>
        </authorList>
    </citation>
    <scope>NUCLEOTIDE SEQUENCE [LARGE SCALE GENOMIC DNA]</scope>
    <source>
        <strain evidence="7">Bchr_013</strain>
    </source>
</reference>
<evidence type="ECO:0000313" key="8">
    <source>
        <dbReference type="Proteomes" id="UP000886611"/>
    </source>
</evidence>
<comment type="caution">
    <text evidence="7">The sequence shown here is derived from an EMBL/GenBank/DDBJ whole genome shotgun (WGS) entry which is preliminary data.</text>
</comment>
<feature type="non-terminal residue" evidence="7">
    <location>
        <position position="401"/>
    </location>
</feature>
<evidence type="ECO:0000256" key="1">
    <source>
        <dbReference type="ARBA" id="ARBA00022723"/>
    </source>
</evidence>
<dbReference type="PROSITE" id="PS50089">
    <property type="entry name" value="ZF_RING_2"/>
    <property type="match status" value="1"/>
</dbReference>
<evidence type="ECO:0000256" key="4">
    <source>
        <dbReference type="PROSITE-ProRule" id="PRU00175"/>
    </source>
</evidence>
<dbReference type="PROSITE" id="PS00518">
    <property type="entry name" value="ZF_RING_1"/>
    <property type="match status" value="1"/>
</dbReference>
<evidence type="ECO:0000256" key="5">
    <source>
        <dbReference type="SAM" id="MobiDB-lite"/>
    </source>
</evidence>
<keyword evidence="7" id="KW-0436">Ligase</keyword>
<evidence type="ECO:0000313" key="7">
    <source>
        <dbReference type="EMBL" id="KAG2462803.1"/>
    </source>
</evidence>
<dbReference type="InterPro" id="IPR017907">
    <property type="entry name" value="Znf_RING_CS"/>
</dbReference>
<evidence type="ECO:0000256" key="2">
    <source>
        <dbReference type="ARBA" id="ARBA00022771"/>
    </source>
</evidence>
<feature type="non-terminal residue" evidence="7">
    <location>
        <position position="1"/>
    </location>
</feature>
<dbReference type="InterPro" id="IPR001841">
    <property type="entry name" value="Znf_RING"/>
</dbReference>
<dbReference type="GO" id="GO:0008270">
    <property type="term" value="F:zinc ion binding"/>
    <property type="evidence" value="ECO:0007669"/>
    <property type="project" value="UniProtKB-KW"/>
</dbReference>
<gene>
    <name evidence="7" type="primary">Mid2_0</name>
    <name evidence="7" type="ORF">GTO96_0001162</name>
</gene>
<evidence type="ECO:0000256" key="3">
    <source>
        <dbReference type="ARBA" id="ARBA00022833"/>
    </source>
</evidence>
<feature type="compositionally biased region" description="Polar residues" evidence="5">
    <location>
        <begin position="191"/>
        <end position="206"/>
    </location>
</feature>
<dbReference type="Gene3D" id="2.60.120.920">
    <property type="match status" value="1"/>
</dbReference>
<proteinExistence type="predicted"/>
<dbReference type="InterPro" id="IPR013320">
    <property type="entry name" value="ConA-like_dom_sf"/>
</dbReference>
<accession>A0A8X7X7Q5</accession>
<protein>
    <submittedName>
        <fullName evidence="7">TRIM1 ligase</fullName>
    </submittedName>
</protein>